<dbReference type="EMBL" id="WITJ01000004">
    <property type="protein sequence ID" value="MQW38974.1"/>
    <property type="molecule type" value="Genomic_DNA"/>
</dbReference>
<dbReference type="OrthoDB" id="9811381at2"/>
<dbReference type="GO" id="GO:0005829">
    <property type="term" value="C:cytosol"/>
    <property type="evidence" value="ECO:0007669"/>
    <property type="project" value="TreeGrafter"/>
</dbReference>
<feature type="domain" description="NusB/RsmB/TIM44" evidence="6">
    <location>
        <begin position="211"/>
        <end position="321"/>
    </location>
</feature>
<organism evidence="7 8">
    <name type="scientific">Lactococcus hircilactis</name>
    <dbReference type="NCBI Taxonomy" id="1494462"/>
    <lineage>
        <taxon>Bacteria</taxon>
        <taxon>Bacillati</taxon>
        <taxon>Bacillota</taxon>
        <taxon>Bacilli</taxon>
        <taxon>Lactobacillales</taxon>
        <taxon>Streptococcaceae</taxon>
        <taxon>Lactococcus</taxon>
    </lineage>
</organism>
<accession>A0A7X1Z7Y6</accession>
<evidence type="ECO:0000256" key="3">
    <source>
        <dbReference type="ARBA" id="ARBA00022884"/>
    </source>
</evidence>
<keyword evidence="8" id="KW-1185">Reference proteome</keyword>
<dbReference type="InterPro" id="IPR035926">
    <property type="entry name" value="NusB-like_sf"/>
</dbReference>
<dbReference type="Pfam" id="PF01029">
    <property type="entry name" value="NusB"/>
    <property type="match status" value="1"/>
</dbReference>
<evidence type="ECO:0000313" key="7">
    <source>
        <dbReference type="EMBL" id="MQW38974.1"/>
    </source>
</evidence>
<name>A0A7X1Z7Y6_9LACT</name>
<sequence>MPKKLTQHDIRQRAVQTLYSYHVQREMSDEVMKNFQFNVGKIDAILDRPPRFEVDYQDERITVRGFQKRFTSSLSQLVEIYDILGIALDHSALVKANDFVRDFGGYAKKMRDNEALELYTGVFSNLNFVRLFSIDLEETPTPQKVLEFLRAIAQKNTAQDQLETFNKIFSLAHGNIREKYTLEFFEPVLLQKELHHMLDEAALKHTQNNRKLLDITKRFVLNYDNEKPLEIEAPDYFDTLIDGVLNDEAALQTMISPYLSEKWSFERLTMIERVILLVGAYEITATQTPDVVAVNEAVELSKDFSDVKSTRFINGVLTHLIKK</sequence>
<comment type="similarity">
    <text evidence="1">Belongs to the NusB family.</text>
</comment>
<proteinExistence type="inferred from homology"/>
<dbReference type="GO" id="GO:0031564">
    <property type="term" value="P:transcription antitermination"/>
    <property type="evidence" value="ECO:0007669"/>
    <property type="project" value="UniProtKB-KW"/>
</dbReference>
<keyword evidence="5" id="KW-0804">Transcription</keyword>
<protein>
    <submittedName>
        <fullName evidence="7">Transcription antitermination factor NusB</fullName>
    </submittedName>
</protein>
<dbReference type="AlphaFoldDB" id="A0A7X1Z7Y6"/>
<gene>
    <name evidence="7" type="primary">nusB</name>
    <name evidence="7" type="ORF">GHI93_03275</name>
</gene>
<dbReference type="PANTHER" id="PTHR11078">
    <property type="entry name" value="N UTILIZATION SUBSTANCE PROTEIN B-RELATED"/>
    <property type="match status" value="1"/>
</dbReference>
<dbReference type="SUPFAM" id="SSF48013">
    <property type="entry name" value="NusB-like"/>
    <property type="match status" value="1"/>
</dbReference>
<dbReference type="GO" id="GO:0006353">
    <property type="term" value="P:DNA-templated transcription termination"/>
    <property type="evidence" value="ECO:0007669"/>
    <property type="project" value="InterPro"/>
</dbReference>
<evidence type="ECO:0000256" key="1">
    <source>
        <dbReference type="ARBA" id="ARBA00005952"/>
    </source>
</evidence>
<evidence type="ECO:0000259" key="6">
    <source>
        <dbReference type="Pfam" id="PF01029"/>
    </source>
</evidence>
<keyword evidence="2" id="KW-0889">Transcription antitermination</keyword>
<evidence type="ECO:0000256" key="4">
    <source>
        <dbReference type="ARBA" id="ARBA00023015"/>
    </source>
</evidence>
<evidence type="ECO:0000256" key="2">
    <source>
        <dbReference type="ARBA" id="ARBA00022814"/>
    </source>
</evidence>
<keyword evidence="3" id="KW-0694">RNA-binding</keyword>
<reference evidence="7 8" key="1">
    <citation type="submission" date="2019-10" db="EMBL/GenBank/DDBJ databases">
        <authorList>
            <person name="Dong K."/>
        </authorList>
    </citation>
    <scope>NUCLEOTIDE SEQUENCE [LARGE SCALE GENOMIC DNA]</scope>
    <source>
        <strain evidence="7 8">DSM 28960</strain>
    </source>
</reference>
<keyword evidence="4" id="KW-0805">Transcription regulation</keyword>
<dbReference type="InterPro" id="IPR011605">
    <property type="entry name" value="NusB_fam"/>
</dbReference>
<comment type="caution">
    <text evidence="7">The sequence shown here is derived from an EMBL/GenBank/DDBJ whole genome shotgun (WGS) entry which is preliminary data.</text>
</comment>
<evidence type="ECO:0000256" key="5">
    <source>
        <dbReference type="ARBA" id="ARBA00023163"/>
    </source>
</evidence>
<dbReference type="PANTHER" id="PTHR11078:SF3">
    <property type="entry name" value="ANTITERMINATION NUSB DOMAIN-CONTAINING PROTEIN"/>
    <property type="match status" value="1"/>
</dbReference>
<evidence type="ECO:0000313" key="8">
    <source>
        <dbReference type="Proteomes" id="UP000439550"/>
    </source>
</evidence>
<dbReference type="RefSeq" id="WP_153495578.1">
    <property type="nucleotide sequence ID" value="NZ_CAXYUY010000017.1"/>
</dbReference>
<dbReference type="InterPro" id="IPR006027">
    <property type="entry name" value="NusB_RsmB_TIM44"/>
</dbReference>
<dbReference type="NCBIfam" id="TIGR01951">
    <property type="entry name" value="nusB"/>
    <property type="match status" value="1"/>
</dbReference>
<dbReference type="GO" id="GO:0003723">
    <property type="term" value="F:RNA binding"/>
    <property type="evidence" value="ECO:0007669"/>
    <property type="project" value="UniProtKB-KW"/>
</dbReference>
<dbReference type="Proteomes" id="UP000439550">
    <property type="component" value="Unassembled WGS sequence"/>
</dbReference>
<dbReference type="Gene3D" id="1.10.940.10">
    <property type="entry name" value="NusB-like"/>
    <property type="match status" value="1"/>
</dbReference>